<organism evidence="3 4">
    <name type="scientific">Methanoplanus endosymbiosus</name>
    <dbReference type="NCBI Taxonomy" id="33865"/>
    <lineage>
        <taxon>Archaea</taxon>
        <taxon>Methanobacteriati</taxon>
        <taxon>Methanobacteriota</taxon>
        <taxon>Stenosarchaea group</taxon>
        <taxon>Methanomicrobia</taxon>
        <taxon>Methanomicrobiales</taxon>
        <taxon>Methanomicrobiaceae</taxon>
        <taxon>Methanoplanus</taxon>
    </lineage>
</organism>
<feature type="compositionally biased region" description="Polar residues" evidence="1">
    <location>
        <begin position="235"/>
        <end position="252"/>
    </location>
</feature>
<feature type="transmembrane region" description="Helical" evidence="2">
    <location>
        <begin position="58"/>
        <end position="75"/>
    </location>
</feature>
<keyword evidence="2" id="KW-0472">Membrane</keyword>
<evidence type="ECO:0000313" key="4">
    <source>
        <dbReference type="Proteomes" id="UP001060368"/>
    </source>
</evidence>
<dbReference type="AlphaFoldDB" id="A0A9E7PNU9"/>
<name>A0A9E7PNU9_9EURY</name>
<accession>A0A9E7PNU9</accession>
<dbReference type="Proteomes" id="UP001060368">
    <property type="component" value="Chromosome"/>
</dbReference>
<protein>
    <submittedName>
        <fullName evidence="3">DUF4956 domain-containing protein</fullName>
    </submittedName>
</protein>
<feature type="transmembrane region" description="Helical" evidence="2">
    <location>
        <begin position="87"/>
        <end position="103"/>
    </location>
</feature>
<dbReference type="KEGG" id="mend:L6E24_04300"/>
<evidence type="ECO:0000256" key="1">
    <source>
        <dbReference type="SAM" id="MobiDB-lite"/>
    </source>
</evidence>
<evidence type="ECO:0000313" key="3">
    <source>
        <dbReference type="EMBL" id="UUX93355.1"/>
    </source>
</evidence>
<reference evidence="3" key="1">
    <citation type="submission" date="2022-04" db="EMBL/GenBank/DDBJ databases">
        <title>Complete genome of Methanoplanus endosymbiosus DSM 3599.</title>
        <authorList>
            <person name="Chen S.-C."/>
            <person name="You Y.-T."/>
            <person name="Zhou Y.-Z."/>
            <person name="Lai M.-C."/>
        </authorList>
    </citation>
    <scope>NUCLEOTIDE SEQUENCE</scope>
    <source>
        <strain evidence="3">DSM 3599</strain>
    </source>
</reference>
<feature type="region of interest" description="Disordered" evidence="1">
    <location>
        <begin position="196"/>
        <end position="252"/>
    </location>
</feature>
<dbReference type="InterPro" id="IPR032531">
    <property type="entry name" value="DUF4956"/>
</dbReference>
<feature type="compositionally biased region" description="Basic and acidic residues" evidence="1">
    <location>
        <begin position="224"/>
        <end position="234"/>
    </location>
</feature>
<proteinExistence type="predicted"/>
<dbReference type="Pfam" id="PF16316">
    <property type="entry name" value="DUF4956"/>
    <property type="match status" value="1"/>
</dbReference>
<keyword evidence="4" id="KW-1185">Reference proteome</keyword>
<dbReference type="EMBL" id="CP096115">
    <property type="protein sequence ID" value="UUX93355.1"/>
    <property type="molecule type" value="Genomic_DNA"/>
</dbReference>
<dbReference type="RefSeq" id="WP_257743494.1">
    <property type="nucleotide sequence ID" value="NZ_CP096115.1"/>
</dbReference>
<keyword evidence="2" id="KW-0812">Transmembrane</keyword>
<dbReference type="GeneID" id="74306890"/>
<feature type="transmembrane region" description="Helical" evidence="2">
    <location>
        <begin position="109"/>
        <end position="126"/>
    </location>
</feature>
<keyword evidence="2" id="KW-1133">Transmembrane helix</keyword>
<feature type="compositionally biased region" description="Basic and acidic residues" evidence="1">
    <location>
        <begin position="196"/>
        <end position="216"/>
    </location>
</feature>
<gene>
    <name evidence="3" type="ORF">L6E24_04300</name>
</gene>
<feature type="transmembrane region" description="Helical" evidence="2">
    <location>
        <begin position="6"/>
        <end position="28"/>
    </location>
</feature>
<sequence>MLLNSALLLVLGFVINFISAFIIVRFIYYPKRSEPNFIFTFLAFNVIVYFIMGLFTSIELSIGAGFGLFALFSILRYRTETVPIREMTYLFVMVALPILNSVLFESGEYTRIIVINLAVIIVIWILENGWGFKKEVMQKEILYEKIELVKAGRKAELIEDLRERTGLNILDVDVEKIDFLRDAAEIRIFYSGNSAEKSEADSGDKSGLKPDSKPETDNEITDEPELKACDKSEMDTTLVNESGSVNQSEPDR</sequence>
<evidence type="ECO:0000256" key="2">
    <source>
        <dbReference type="SAM" id="Phobius"/>
    </source>
</evidence>